<evidence type="ECO:0000256" key="1">
    <source>
        <dbReference type="SAM" id="Phobius"/>
    </source>
</evidence>
<feature type="domain" description="VanZ-like" evidence="2">
    <location>
        <begin position="32"/>
        <end position="100"/>
    </location>
</feature>
<feature type="transmembrane region" description="Helical" evidence="1">
    <location>
        <begin position="82"/>
        <end position="106"/>
    </location>
</feature>
<organism evidence="3 4">
    <name type="scientific">Roseovarius atlanticus</name>
    <dbReference type="NCBI Taxonomy" id="1641875"/>
    <lineage>
        <taxon>Bacteria</taxon>
        <taxon>Pseudomonadati</taxon>
        <taxon>Pseudomonadota</taxon>
        <taxon>Alphaproteobacteria</taxon>
        <taxon>Rhodobacterales</taxon>
        <taxon>Roseobacteraceae</taxon>
        <taxon>Roseovarius</taxon>
    </lineage>
</organism>
<feature type="transmembrane region" description="Helical" evidence="1">
    <location>
        <begin position="30"/>
        <end position="49"/>
    </location>
</feature>
<keyword evidence="1" id="KW-0812">Transmembrane</keyword>
<name>A0A0T5NWD0_9RHOB</name>
<dbReference type="PATRIC" id="fig|1641875.4.peg.3944"/>
<dbReference type="EMBL" id="LAXJ01000007">
    <property type="protein sequence ID" value="KRS13241.1"/>
    <property type="molecule type" value="Genomic_DNA"/>
</dbReference>
<dbReference type="PANTHER" id="PTHR28008">
    <property type="entry name" value="DOMAIN PROTEIN, PUTATIVE (AFU_ORTHOLOGUE AFUA_3G10980)-RELATED"/>
    <property type="match status" value="1"/>
</dbReference>
<dbReference type="PANTHER" id="PTHR28008:SF1">
    <property type="entry name" value="DOMAIN PROTEIN, PUTATIVE (AFU_ORTHOLOGUE AFUA_3G10980)-RELATED"/>
    <property type="match status" value="1"/>
</dbReference>
<dbReference type="InterPro" id="IPR006976">
    <property type="entry name" value="VanZ-like"/>
</dbReference>
<evidence type="ECO:0000259" key="2">
    <source>
        <dbReference type="Pfam" id="PF04892"/>
    </source>
</evidence>
<dbReference type="AlphaFoldDB" id="A0A0T5NWD0"/>
<keyword evidence="1" id="KW-1133">Transmembrane helix</keyword>
<sequence length="109" mass="11470">MARALTLALALGILITTLWPSDAPPPPFTLRDKVLHFLAFAALILPMAVADPRRALALAPACIAFGAAIEIIQPAFGRGAEWLDLLADALGVGAGLFAGWLMGAVLRRR</sequence>
<comment type="caution">
    <text evidence="3">The sequence shown here is derived from an EMBL/GenBank/DDBJ whole genome shotgun (WGS) entry which is preliminary data.</text>
</comment>
<accession>A0A0T5NWD0</accession>
<proteinExistence type="predicted"/>
<protein>
    <recommendedName>
        <fullName evidence="2">VanZ-like domain-containing protein</fullName>
    </recommendedName>
</protein>
<evidence type="ECO:0000313" key="3">
    <source>
        <dbReference type="EMBL" id="KRS13241.1"/>
    </source>
</evidence>
<evidence type="ECO:0000313" key="4">
    <source>
        <dbReference type="Proteomes" id="UP000051295"/>
    </source>
</evidence>
<dbReference type="Pfam" id="PF04892">
    <property type="entry name" value="VanZ"/>
    <property type="match status" value="1"/>
</dbReference>
<reference evidence="3 4" key="1">
    <citation type="submission" date="2015-04" db="EMBL/GenBank/DDBJ databases">
        <title>The draft genome sequence of Roseovarius sp.R12b.</title>
        <authorList>
            <person name="Li G."/>
            <person name="Lai Q."/>
            <person name="Shao Z."/>
            <person name="Yan P."/>
        </authorList>
    </citation>
    <scope>NUCLEOTIDE SEQUENCE [LARGE SCALE GENOMIC DNA]</scope>
    <source>
        <strain evidence="3 4">R12B</strain>
    </source>
</reference>
<feature type="transmembrane region" description="Helical" evidence="1">
    <location>
        <begin position="56"/>
        <end position="76"/>
    </location>
</feature>
<dbReference type="Proteomes" id="UP000051295">
    <property type="component" value="Unassembled WGS sequence"/>
</dbReference>
<dbReference type="STRING" id="1641875.XM53_07715"/>
<keyword evidence="1" id="KW-0472">Membrane</keyword>
<keyword evidence="4" id="KW-1185">Reference proteome</keyword>
<gene>
    <name evidence="3" type="ORF">XM53_07715</name>
</gene>